<evidence type="ECO:0000256" key="2">
    <source>
        <dbReference type="ARBA" id="ARBA00010671"/>
    </source>
</evidence>
<dbReference type="CDD" id="cd00615">
    <property type="entry name" value="Orn_deC_like"/>
    <property type="match status" value="1"/>
</dbReference>
<dbReference type="Proteomes" id="UP000013378">
    <property type="component" value="Unassembled WGS sequence"/>
</dbReference>
<gene>
    <name evidence="8" type="ORF">L21TH_0863</name>
</gene>
<dbReference type="STRING" id="1304284.L21TH_0863"/>
<dbReference type="GO" id="GO:0008792">
    <property type="term" value="F:arginine decarboxylase activity"/>
    <property type="evidence" value="ECO:0007669"/>
    <property type="project" value="UniProtKB-EC"/>
</dbReference>
<dbReference type="PANTHER" id="PTHR43277:SF4">
    <property type="entry name" value="ARGININE DECARBOXYLASE"/>
    <property type="match status" value="1"/>
</dbReference>
<dbReference type="EMBL" id="ARZA01000087">
    <property type="protein sequence ID" value="EOD01056.1"/>
    <property type="molecule type" value="Genomic_DNA"/>
</dbReference>
<dbReference type="GO" id="GO:0008923">
    <property type="term" value="F:lysine decarboxylase activity"/>
    <property type="evidence" value="ECO:0007669"/>
    <property type="project" value="UniProtKB-EC"/>
</dbReference>
<dbReference type="AlphaFoldDB" id="R1CQW9"/>
<reference evidence="8 9" key="1">
    <citation type="journal article" date="2015" name="Geomicrobiol. J.">
        <title>Caldisalinibacter kiritimatiensis gen. nov., sp. nov., a moderately thermohalophilic thiosulfate-reducing bacterium from a hypersaline microbial mat.</title>
        <authorList>
            <person name="Ben Hania W."/>
            <person name="Joseph M."/>
            <person name="Fiebig A."/>
            <person name="Bunk B."/>
            <person name="Klenk H.-P."/>
            <person name="Fardeau M.-L."/>
            <person name="Spring S."/>
        </authorList>
    </citation>
    <scope>NUCLEOTIDE SEQUENCE [LARGE SCALE GENOMIC DNA]</scope>
    <source>
        <strain evidence="8 9">L21-TH-D2</strain>
    </source>
</reference>
<dbReference type="EC" id="4.1.1.19" evidence="8"/>
<comment type="cofactor">
    <cofactor evidence="1">
        <name>pyridoxal 5'-phosphate</name>
        <dbReference type="ChEBI" id="CHEBI:597326"/>
    </cofactor>
</comment>
<dbReference type="InterPro" id="IPR008286">
    <property type="entry name" value="Prn/Lys/Arg_de-COase_C"/>
</dbReference>
<proteinExistence type="inferred from homology"/>
<name>R1CQW9_9FIRM</name>
<dbReference type="Gene3D" id="3.40.640.10">
    <property type="entry name" value="Type I PLP-dependent aspartate aminotransferase-like (Major domain)"/>
    <property type="match status" value="1"/>
</dbReference>
<dbReference type="InterPro" id="IPR015424">
    <property type="entry name" value="PyrdxlP-dep_Trfase"/>
</dbReference>
<dbReference type="SUPFAM" id="SSF53383">
    <property type="entry name" value="PLP-dependent transferases"/>
    <property type="match status" value="1"/>
</dbReference>
<dbReference type="eggNOG" id="COG1982">
    <property type="taxonomic scope" value="Bacteria"/>
</dbReference>
<evidence type="ECO:0000256" key="4">
    <source>
        <dbReference type="ARBA" id="ARBA00022898"/>
    </source>
</evidence>
<dbReference type="SUPFAM" id="SSF55904">
    <property type="entry name" value="Ornithine decarboxylase C-terminal domain"/>
    <property type="match status" value="1"/>
</dbReference>
<dbReference type="InterPro" id="IPR036633">
    <property type="entry name" value="Prn/Lys/Arg_de-COase_C_sf"/>
</dbReference>
<dbReference type="PATRIC" id="fig|1304284.3.peg.848"/>
<evidence type="ECO:0000259" key="7">
    <source>
        <dbReference type="Pfam" id="PF03711"/>
    </source>
</evidence>
<dbReference type="Pfam" id="PF03711">
    <property type="entry name" value="OKR_DC_1_C"/>
    <property type="match status" value="1"/>
</dbReference>
<dbReference type="Gene3D" id="3.90.100.10">
    <property type="entry name" value="Orn/Lys/Arg decarboxylase, C-terminal domain"/>
    <property type="match status" value="1"/>
</dbReference>
<dbReference type="RefSeq" id="WP_006310376.1">
    <property type="nucleotide sequence ID" value="NZ_ARZA01000087.1"/>
</dbReference>
<dbReference type="EC" id="4.1.1.17" evidence="8"/>
<evidence type="ECO:0000256" key="3">
    <source>
        <dbReference type="ARBA" id="ARBA00022793"/>
    </source>
</evidence>
<feature type="domain" description="Orn/Lys/Arg decarboxylase C-terminal" evidence="7">
    <location>
        <begin position="364"/>
        <end position="464"/>
    </location>
</feature>
<keyword evidence="4" id="KW-0663">Pyridoxal phosphate</keyword>
<dbReference type="InterPro" id="IPR015421">
    <property type="entry name" value="PyrdxlP-dep_Trfase_major"/>
</dbReference>
<dbReference type="PANTHER" id="PTHR43277">
    <property type="entry name" value="ARGININE DECARBOXYLASE"/>
    <property type="match status" value="1"/>
</dbReference>
<dbReference type="OrthoDB" id="9815233at2"/>
<accession>R1CQW9</accession>
<dbReference type="GO" id="GO:0004586">
    <property type="term" value="F:ornithine decarboxylase activity"/>
    <property type="evidence" value="ECO:0007669"/>
    <property type="project" value="UniProtKB-EC"/>
</dbReference>
<keyword evidence="5 8" id="KW-0456">Lyase</keyword>
<organism evidence="8 9">
    <name type="scientific">Caldisalinibacter kiritimatiensis</name>
    <dbReference type="NCBI Taxonomy" id="1304284"/>
    <lineage>
        <taxon>Bacteria</taxon>
        <taxon>Bacillati</taxon>
        <taxon>Bacillota</taxon>
        <taxon>Tissierellia</taxon>
        <taxon>Tissierellales</taxon>
        <taxon>Thermohalobacteraceae</taxon>
        <taxon>Caldisalinibacter</taxon>
    </lineage>
</organism>
<comment type="caution">
    <text evidence="8">The sequence shown here is derived from an EMBL/GenBank/DDBJ whole genome shotgun (WGS) entry which is preliminary data.</text>
</comment>
<evidence type="ECO:0000313" key="9">
    <source>
        <dbReference type="Proteomes" id="UP000013378"/>
    </source>
</evidence>
<dbReference type="InterPro" id="IPR052357">
    <property type="entry name" value="Orn_Lys_Arg_decarboxylase-I"/>
</dbReference>
<feature type="domain" description="Orn/Lys/Arg decarboxylases family 1 pyridoxal-P attachment site" evidence="6">
    <location>
        <begin position="3"/>
        <end position="316"/>
    </location>
</feature>
<comment type="similarity">
    <text evidence="2">Belongs to the Orn/Lys/Arg decarboxylase class-I family.</text>
</comment>
<dbReference type="InterPro" id="IPR000310">
    <property type="entry name" value="Orn/Lys/Arg_deCO2ase_major_dom"/>
</dbReference>
<evidence type="ECO:0000313" key="8">
    <source>
        <dbReference type="EMBL" id="EOD01056.1"/>
    </source>
</evidence>
<protein>
    <submittedName>
        <fullName evidence="8">Arginine / Lysine / Ornithine decarboxylase</fullName>
        <ecNumber evidence="8">4.1.1.17</ecNumber>
        <ecNumber evidence="8">4.1.1.18</ecNumber>
        <ecNumber evidence="8">4.1.1.19</ecNumber>
    </submittedName>
</protein>
<evidence type="ECO:0000256" key="5">
    <source>
        <dbReference type="ARBA" id="ARBA00023239"/>
    </source>
</evidence>
<sequence length="475" mass="53818">MNTPIINGLKKYINENNIRFHMPGHKGENALLDLGKLIPEIDVTEVSGTDNLHNPTSIIHKSQQLAKETFEAKATFYSINGTTAGIYSAIMSVTKPGDKILIQRNSHRSVYNAAILGNLKTTYIYPNYRKEDKVATGINPEDVENALKTDSDIKAVVITYPSYYGICSDIKEISKIVHKYNKILIVDEAHGAHLKFSDRLPISALEAGADIVIQSTHKTLPAFTQSSMVHVGTERVDIERLKTMLSIYQTTSPSYILMASLDLARAYMETEGKQRLDNLIDNIEKWTTYLKEIKGVNIFDKNNIADDNFYDFDKTKIMIDLTDINITGKHLETILREDYKIQLEMADNYYGVALTTVLDQEENIEKLAKAIEDISKKEKYRESKIYDISIKSIKPEINLSLYDAFNKDTEIEYLQKSVGRISGSFIIPYPPGIPILCHGEIITEEIIDYIENLKKNNIEFLGFVDNNNAQLKVIK</sequence>
<keyword evidence="9" id="KW-1185">Reference proteome</keyword>
<dbReference type="EC" id="4.1.1.18" evidence="8"/>
<evidence type="ECO:0000259" key="6">
    <source>
        <dbReference type="Pfam" id="PF01276"/>
    </source>
</evidence>
<evidence type="ECO:0000256" key="1">
    <source>
        <dbReference type="ARBA" id="ARBA00001933"/>
    </source>
</evidence>
<dbReference type="Pfam" id="PF01276">
    <property type="entry name" value="OKR_DC_1"/>
    <property type="match status" value="1"/>
</dbReference>
<keyword evidence="3" id="KW-0210">Decarboxylase</keyword>